<comment type="caution">
    <text evidence="2">The sequence shown here is derived from an EMBL/GenBank/DDBJ whole genome shotgun (WGS) entry which is preliminary data.</text>
</comment>
<organism evidence="2 3">
    <name type="scientific">Microbacterium lacticum</name>
    <dbReference type="NCBI Taxonomy" id="33885"/>
    <lineage>
        <taxon>Bacteria</taxon>
        <taxon>Bacillati</taxon>
        <taxon>Actinomycetota</taxon>
        <taxon>Actinomycetes</taxon>
        <taxon>Micrococcales</taxon>
        <taxon>Microbacteriaceae</taxon>
        <taxon>Microbacterium</taxon>
    </lineage>
</organism>
<dbReference type="RefSeq" id="WP_141380478.1">
    <property type="nucleotide sequence ID" value="NZ_BJNA01000024.1"/>
</dbReference>
<evidence type="ECO:0000313" key="3">
    <source>
        <dbReference type="Proteomes" id="UP000319804"/>
    </source>
</evidence>
<dbReference type="EMBL" id="VFPS01000002">
    <property type="protein sequence ID" value="TQM98603.1"/>
    <property type="molecule type" value="Genomic_DNA"/>
</dbReference>
<dbReference type="Pfam" id="PF13460">
    <property type="entry name" value="NAD_binding_10"/>
    <property type="match status" value="1"/>
</dbReference>
<keyword evidence="3" id="KW-1185">Reference proteome</keyword>
<dbReference type="OrthoDB" id="3191258at2"/>
<feature type="domain" description="NAD(P)-binding" evidence="1">
    <location>
        <begin position="8"/>
        <end position="200"/>
    </location>
</feature>
<dbReference type="SUPFAM" id="SSF51735">
    <property type="entry name" value="NAD(P)-binding Rossmann-fold domains"/>
    <property type="match status" value="1"/>
</dbReference>
<dbReference type="InterPro" id="IPR036291">
    <property type="entry name" value="NAD(P)-bd_dom_sf"/>
</dbReference>
<reference evidence="2 3" key="1">
    <citation type="submission" date="2019-06" db="EMBL/GenBank/DDBJ databases">
        <title>Sequencing the genomes of 1000 actinobacteria strains.</title>
        <authorList>
            <person name="Klenk H.-P."/>
        </authorList>
    </citation>
    <scope>NUCLEOTIDE SEQUENCE [LARGE SCALE GENOMIC DNA]</scope>
    <source>
        <strain evidence="2 3">DSM 20427</strain>
    </source>
</reference>
<evidence type="ECO:0000313" key="2">
    <source>
        <dbReference type="EMBL" id="TQM98603.1"/>
    </source>
</evidence>
<accession>A0A4Y3UM89</accession>
<evidence type="ECO:0000259" key="1">
    <source>
        <dbReference type="Pfam" id="PF13460"/>
    </source>
</evidence>
<dbReference type="Proteomes" id="UP000319804">
    <property type="component" value="Unassembled WGS sequence"/>
</dbReference>
<dbReference type="PANTHER" id="PTHR43355">
    <property type="entry name" value="FLAVIN REDUCTASE (NADPH)"/>
    <property type="match status" value="1"/>
</dbReference>
<dbReference type="Gene3D" id="3.40.50.720">
    <property type="entry name" value="NAD(P)-binding Rossmann-like Domain"/>
    <property type="match status" value="1"/>
</dbReference>
<proteinExistence type="predicted"/>
<dbReference type="InterPro" id="IPR051606">
    <property type="entry name" value="Polyketide_Oxido-like"/>
</dbReference>
<protein>
    <recommendedName>
        <fullName evidence="1">NAD(P)-binding domain-containing protein</fullName>
    </recommendedName>
</protein>
<dbReference type="GO" id="GO:0016646">
    <property type="term" value="F:oxidoreductase activity, acting on the CH-NH group of donors, NAD or NADP as acceptor"/>
    <property type="evidence" value="ECO:0007669"/>
    <property type="project" value="TreeGrafter"/>
</dbReference>
<name>A0A4Y3UM89_9MICO</name>
<dbReference type="AlphaFoldDB" id="A0A4Y3UM89"/>
<dbReference type="PANTHER" id="PTHR43355:SF2">
    <property type="entry name" value="FLAVIN REDUCTASE (NADPH)"/>
    <property type="match status" value="1"/>
</dbReference>
<dbReference type="InterPro" id="IPR016040">
    <property type="entry name" value="NAD(P)-bd_dom"/>
</dbReference>
<sequence length="212" mass="22052">MSNIAVIGGTGYAGRHIVAEAAGRGHTVLSVARKVAGERVPGVTYVEGTLLDVPSLLAELQGVDAVVVAVAPRGDMEGLVRPNIEALASTLPESVRLGVVGGAGGSLVAPGGPRLVDSGFPEEFKAEALEMIGVLDDLQAEQSDRDWFFIHPAGGFGGFNPGERHGTYRDGGDVLVVDENGDSFISGEDFAIAVVDEIENPKHSRGRFTVGY</sequence>
<gene>
    <name evidence="2" type="ORF">FHX68_1299</name>
</gene>